<feature type="compositionally biased region" description="Polar residues" evidence="1">
    <location>
        <begin position="128"/>
        <end position="138"/>
    </location>
</feature>
<feature type="compositionally biased region" description="Polar residues" evidence="1">
    <location>
        <begin position="715"/>
        <end position="736"/>
    </location>
</feature>
<dbReference type="Proteomes" id="UP001054902">
    <property type="component" value="Unassembled WGS sequence"/>
</dbReference>
<feature type="compositionally biased region" description="Basic residues" evidence="1">
    <location>
        <begin position="531"/>
        <end position="552"/>
    </location>
</feature>
<evidence type="ECO:0000256" key="1">
    <source>
        <dbReference type="SAM" id="MobiDB-lite"/>
    </source>
</evidence>
<feature type="compositionally biased region" description="Acidic residues" evidence="1">
    <location>
        <begin position="113"/>
        <end position="124"/>
    </location>
</feature>
<feature type="region of interest" description="Disordered" evidence="1">
    <location>
        <begin position="715"/>
        <end position="774"/>
    </location>
</feature>
<feature type="compositionally biased region" description="Basic residues" evidence="1">
    <location>
        <begin position="560"/>
        <end position="569"/>
    </location>
</feature>
<dbReference type="EMBL" id="BLLK01000069">
    <property type="protein sequence ID" value="GFH59623.1"/>
    <property type="molecule type" value="Genomic_DNA"/>
</dbReference>
<feature type="compositionally biased region" description="Low complexity" evidence="1">
    <location>
        <begin position="748"/>
        <end position="765"/>
    </location>
</feature>
<accession>A0AAD3D8D5</accession>
<sequence length="899" mass="102495">MNRIGKKDKHSSTQKNTDKSLTKSPLSRVQTKLEEPSRCAQLSTRSNGSTKTLSTLDLSSSDEESPSPVRPLPSKKWVPSIFKSRSIFLDSSDESDASVESRLDHLSNIDNENAGDADSLDGEEVATPTISKISTSKAFQDDRFRGPKTPNPLFGGNLKPDESDSEFSMDECSLDIDTTQKATETNIEFKDIQQSDHSSSRKKSIDRSSTSTASTLEIKLVNGIMEGINDASDNEGSIVHDEESACSEERKEKSMSASSTNMTNISNRDLSHLFQTRDERIEPYDIAKAKVAKHLGLIEHKCTYKGSPNLVFIKQSLRKYENFVHFERRFEAREDYFVDEDFRKLLEKNGWVGPWEPNKDEMQDWGKIVRKIYFLEDLDWQDSECKSGQTYLTVKEGLKGIHFKDLKKMKKYKENVDYFTDEKSLQAFVSKKYNWKGKGSFEEGGKRKRKTLVDLKNNEKDVEESIKYYEDSSRCKKEQEEKQRKKMKRTDNEKAKCNNLSQEGKNSHKNSSDGKRQRSMRGKVSKQNQRVNKKSKRTKHNPPSSKKTKLSKRKEAVPKGGKRRGVQRKGQKFASIISFGKPFYLGMFKLQADAAMCHDLAATFLNSECKTKKCKNFANEEEYEIARQNEVQMANDKCEEQIEFPRPNFPDEASLREKFGLDKPEKTRGVDGSARVTRLQSKMAANRREEIIEILSSDEESVDDENTNDQSFIVNELSTDKNQSPIMTQGQRSVRTGSLKAGDENIQSKSSSVSRTESGSSSGSVKVKDDNVDSRVVQTRAVHSIVAESHLSSEENQSRNDLNNVQGSSTHNTTTNQDNDHLVLKKPLMQILKIQKMSDALEKVISEYCEILYNEPWHCINEQYLDILNELSENELEEMIGFMKPLHKGMVKKWVRDRK</sequence>
<evidence type="ECO:0000313" key="3">
    <source>
        <dbReference type="Proteomes" id="UP001054902"/>
    </source>
</evidence>
<dbReference type="AlphaFoldDB" id="A0AAD3D8D5"/>
<name>A0AAD3D8D5_9STRA</name>
<evidence type="ECO:0008006" key="4">
    <source>
        <dbReference type="Google" id="ProtNLM"/>
    </source>
</evidence>
<feature type="region of interest" description="Disordered" evidence="1">
    <location>
        <begin position="473"/>
        <end position="569"/>
    </location>
</feature>
<feature type="compositionally biased region" description="Polar residues" evidence="1">
    <location>
        <begin position="40"/>
        <end position="51"/>
    </location>
</feature>
<evidence type="ECO:0000313" key="2">
    <source>
        <dbReference type="EMBL" id="GFH59623.1"/>
    </source>
</evidence>
<organism evidence="2 3">
    <name type="scientific">Chaetoceros tenuissimus</name>
    <dbReference type="NCBI Taxonomy" id="426638"/>
    <lineage>
        <taxon>Eukaryota</taxon>
        <taxon>Sar</taxon>
        <taxon>Stramenopiles</taxon>
        <taxon>Ochrophyta</taxon>
        <taxon>Bacillariophyta</taxon>
        <taxon>Coscinodiscophyceae</taxon>
        <taxon>Chaetocerotophycidae</taxon>
        <taxon>Chaetocerotales</taxon>
        <taxon>Chaetocerotaceae</taxon>
        <taxon>Chaetoceros</taxon>
    </lineage>
</organism>
<feature type="compositionally biased region" description="Basic and acidic residues" evidence="1">
    <location>
        <begin position="473"/>
        <end position="496"/>
    </location>
</feature>
<protein>
    <recommendedName>
        <fullName evidence="4">AP2/ERF domain-containing protein</fullName>
    </recommendedName>
</protein>
<proteinExistence type="predicted"/>
<feature type="region of interest" description="Disordered" evidence="1">
    <location>
        <begin position="89"/>
        <end position="169"/>
    </location>
</feature>
<feature type="compositionally biased region" description="Polar residues" evidence="1">
    <location>
        <begin position="799"/>
        <end position="809"/>
    </location>
</feature>
<gene>
    <name evidence="2" type="ORF">CTEN210_16099</name>
</gene>
<feature type="region of interest" description="Disordered" evidence="1">
    <location>
        <begin position="185"/>
        <end position="209"/>
    </location>
</feature>
<keyword evidence="3" id="KW-1185">Reference proteome</keyword>
<feature type="region of interest" description="Disordered" evidence="1">
    <location>
        <begin position="787"/>
        <end position="820"/>
    </location>
</feature>
<reference evidence="2 3" key="1">
    <citation type="journal article" date="2021" name="Sci. Rep.">
        <title>The genome of the diatom Chaetoceros tenuissimus carries an ancient integrated fragment of an extant virus.</title>
        <authorList>
            <person name="Hongo Y."/>
            <person name="Kimura K."/>
            <person name="Takaki Y."/>
            <person name="Yoshida Y."/>
            <person name="Baba S."/>
            <person name="Kobayashi G."/>
            <person name="Nagasaki K."/>
            <person name="Hano T."/>
            <person name="Tomaru Y."/>
        </authorList>
    </citation>
    <scope>NUCLEOTIDE SEQUENCE [LARGE SCALE GENOMIC DNA]</scope>
    <source>
        <strain evidence="2 3">NIES-3715</strain>
    </source>
</reference>
<feature type="region of interest" description="Disordered" evidence="1">
    <location>
        <begin position="1"/>
        <end position="76"/>
    </location>
</feature>
<comment type="caution">
    <text evidence="2">The sequence shown here is derived from an EMBL/GenBank/DDBJ whole genome shotgun (WGS) entry which is preliminary data.</text>
</comment>